<dbReference type="CDD" id="cd00082">
    <property type="entry name" value="HisKA"/>
    <property type="match status" value="1"/>
</dbReference>
<dbReference type="InterPro" id="IPR036890">
    <property type="entry name" value="HATPase_C_sf"/>
</dbReference>
<evidence type="ECO:0000256" key="12">
    <source>
        <dbReference type="ARBA" id="ARBA00023012"/>
    </source>
</evidence>
<proteinExistence type="predicted"/>
<dbReference type="Proteomes" id="UP000095651">
    <property type="component" value="Unassembled WGS sequence"/>
</dbReference>
<dbReference type="Pfam" id="PF00512">
    <property type="entry name" value="HisKA"/>
    <property type="match status" value="1"/>
</dbReference>
<evidence type="ECO:0000256" key="2">
    <source>
        <dbReference type="ARBA" id="ARBA00004651"/>
    </source>
</evidence>
<dbReference type="Gene3D" id="1.10.287.130">
    <property type="match status" value="1"/>
</dbReference>
<dbReference type="InterPro" id="IPR003661">
    <property type="entry name" value="HisK_dim/P_dom"/>
</dbReference>
<dbReference type="AlphaFoldDB" id="A0A174ERJ2"/>
<evidence type="ECO:0000256" key="11">
    <source>
        <dbReference type="ARBA" id="ARBA00022989"/>
    </source>
</evidence>
<evidence type="ECO:0000256" key="3">
    <source>
        <dbReference type="ARBA" id="ARBA00012438"/>
    </source>
</evidence>
<evidence type="ECO:0000256" key="1">
    <source>
        <dbReference type="ARBA" id="ARBA00000085"/>
    </source>
</evidence>
<evidence type="ECO:0000256" key="9">
    <source>
        <dbReference type="ARBA" id="ARBA00022777"/>
    </source>
</evidence>
<evidence type="ECO:0000256" key="8">
    <source>
        <dbReference type="ARBA" id="ARBA00022741"/>
    </source>
</evidence>
<dbReference type="PROSITE" id="PS50109">
    <property type="entry name" value="HIS_KIN"/>
    <property type="match status" value="1"/>
</dbReference>
<comment type="catalytic activity">
    <reaction evidence="1">
        <text>ATP + protein L-histidine = ADP + protein N-phospho-L-histidine.</text>
        <dbReference type="EC" id="2.7.13.3"/>
    </reaction>
</comment>
<dbReference type="InterPro" id="IPR050398">
    <property type="entry name" value="HssS/ArlS-like"/>
</dbReference>
<keyword evidence="8" id="KW-0547">Nucleotide-binding</keyword>
<dbReference type="SUPFAM" id="SSF55874">
    <property type="entry name" value="ATPase domain of HSP90 chaperone/DNA topoisomerase II/histidine kinase"/>
    <property type="match status" value="1"/>
</dbReference>
<dbReference type="SUPFAM" id="SSF47384">
    <property type="entry name" value="Homodimeric domain of signal transducing histidine kinase"/>
    <property type="match status" value="1"/>
</dbReference>
<dbReference type="GO" id="GO:0005886">
    <property type="term" value="C:plasma membrane"/>
    <property type="evidence" value="ECO:0007669"/>
    <property type="project" value="UniProtKB-SubCell"/>
</dbReference>
<accession>A0A174ERJ2</accession>
<dbReference type="SMART" id="SM00388">
    <property type="entry name" value="HisKA"/>
    <property type="match status" value="1"/>
</dbReference>
<dbReference type="RefSeq" id="WP_055655764.1">
    <property type="nucleotide sequence ID" value="NZ_CABIXC010000006.1"/>
</dbReference>
<dbReference type="Gene3D" id="3.30.565.10">
    <property type="entry name" value="Histidine kinase-like ATPase, C-terminal domain"/>
    <property type="match status" value="1"/>
</dbReference>
<keyword evidence="5" id="KW-0597">Phosphoprotein</keyword>
<keyword evidence="12" id="KW-0902">Two-component regulatory system</keyword>
<evidence type="ECO:0000259" key="15">
    <source>
        <dbReference type="PROSITE" id="PS50109"/>
    </source>
</evidence>
<dbReference type="Pfam" id="PF00672">
    <property type="entry name" value="HAMP"/>
    <property type="match status" value="1"/>
</dbReference>
<dbReference type="PANTHER" id="PTHR45528:SF1">
    <property type="entry name" value="SENSOR HISTIDINE KINASE CPXA"/>
    <property type="match status" value="1"/>
</dbReference>
<comment type="subcellular location">
    <subcellularLocation>
        <location evidence="2">Cell membrane</location>
        <topology evidence="2">Multi-pass membrane protein</topology>
    </subcellularLocation>
</comment>
<keyword evidence="9 17" id="KW-0418">Kinase</keyword>
<evidence type="ECO:0000313" key="18">
    <source>
        <dbReference type="Proteomes" id="UP000095651"/>
    </source>
</evidence>
<keyword evidence="11 14" id="KW-1133">Transmembrane helix</keyword>
<evidence type="ECO:0000256" key="6">
    <source>
        <dbReference type="ARBA" id="ARBA00022679"/>
    </source>
</evidence>
<protein>
    <recommendedName>
        <fullName evidence="3">histidine kinase</fullName>
        <ecNumber evidence="3">2.7.13.3</ecNumber>
    </recommendedName>
</protein>
<keyword evidence="7 14" id="KW-0812">Transmembrane</keyword>
<evidence type="ECO:0000256" key="4">
    <source>
        <dbReference type="ARBA" id="ARBA00022475"/>
    </source>
</evidence>
<name>A0A174ERJ2_9FIRM</name>
<gene>
    <name evidence="17" type="primary">walK</name>
    <name evidence="17" type="ORF">ERS852407_02664</name>
</gene>
<evidence type="ECO:0000256" key="5">
    <source>
        <dbReference type="ARBA" id="ARBA00022553"/>
    </source>
</evidence>
<keyword evidence="4" id="KW-1003">Cell membrane</keyword>
<dbReference type="GO" id="GO:0005524">
    <property type="term" value="F:ATP binding"/>
    <property type="evidence" value="ECO:0007669"/>
    <property type="project" value="UniProtKB-KW"/>
</dbReference>
<dbReference type="GO" id="GO:0000155">
    <property type="term" value="F:phosphorelay sensor kinase activity"/>
    <property type="evidence" value="ECO:0007669"/>
    <property type="project" value="InterPro"/>
</dbReference>
<feature type="transmembrane region" description="Helical" evidence="14">
    <location>
        <begin position="163"/>
        <end position="184"/>
    </location>
</feature>
<organism evidence="17 18">
    <name type="scientific">Hungatella hathewayi</name>
    <dbReference type="NCBI Taxonomy" id="154046"/>
    <lineage>
        <taxon>Bacteria</taxon>
        <taxon>Bacillati</taxon>
        <taxon>Bacillota</taxon>
        <taxon>Clostridia</taxon>
        <taxon>Lachnospirales</taxon>
        <taxon>Lachnospiraceae</taxon>
        <taxon>Hungatella</taxon>
    </lineage>
</organism>
<dbReference type="InterPro" id="IPR005467">
    <property type="entry name" value="His_kinase_dom"/>
</dbReference>
<dbReference type="EMBL" id="CYZE01000006">
    <property type="protein sequence ID" value="CUO39248.1"/>
    <property type="molecule type" value="Genomic_DNA"/>
</dbReference>
<feature type="domain" description="HAMP" evidence="16">
    <location>
        <begin position="191"/>
        <end position="237"/>
    </location>
</feature>
<dbReference type="Gene3D" id="6.10.340.10">
    <property type="match status" value="1"/>
</dbReference>
<sequence>MINFLKKMANPTRLSLATLYDVVIAAAAAFLCYVAVTNAMGLLAGMMTDQKNYYERHTKLLAEEFQDFVTENHVEIGDGETIGDWNSENWYVFLTVYQRDRIYYNTMDRDNEKLKTELKDEHPGFQYGYLYRHGTAVTYPVKFADGDGEILIRAYFEARFRTLILVLGAGMSAVCFVVVFLVLLQKKLVYIRQIEKGIHILETGSRGYEIPLKGRDELYSLADSINQMSESLHKEIEEKDRIEKERSEIVTALSHDIRTPLTSVLFYLDLITAGKCTADESVLYMEKAKRQAYHMKNLMDDLFSYSYATGDRFSLKNEEYDGNELFGQLIGDLTESLEEHGFRTEVRYEIETPFTVETDVVQLKRVLNNIGTNIEKYARRDGIVSVEVRLSDGFVCLNIENPIRDEEIEVESYGIGVKASEQMIEKMGGSFTYESHDYRYHTSMKLPEKEWNEEQFSVSKRKNSSHDKNF</sequence>
<keyword evidence="6 17" id="KW-0808">Transferase</keyword>
<feature type="transmembrane region" description="Helical" evidence="14">
    <location>
        <begin position="20"/>
        <end position="44"/>
    </location>
</feature>
<reference evidence="17 18" key="1">
    <citation type="submission" date="2015-09" db="EMBL/GenBank/DDBJ databases">
        <authorList>
            <consortium name="Pathogen Informatics"/>
        </authorList>
    </citation>
    <scope>NUCLEOTIDE SEQUENCE [LARGE SCALE GENOMIC DNA]</scope>
    <source>
        <strain evidence="17 18">2789STDY5608850</strain>
    </source>
</reference>
<dbReference type="PANTHER" id="PTHR45528">
    <property type="entry name" value="SENSOR HISTIDINE KINASE CPXA"/>
    <property type="match status" value="1"/>
</dbReference>
<keyword evidence="10" id="KW-0067">ATP-binding</keyword>
<feature type="domain" description="Histidine kinase" evidence="15">
    <location>
        <begin position="252"/>
        <end position="450"/>
    </location>
</feature>
<dbReference type="EC" id="2.7.13.3" evidence="3"/>
<dbReference type="PROSITE" id="PS50885">
    <property type="entry name" value="HAMP"/>
    <property type="match status" value="1"/>
</dbReference>
<evidence type="ECO:0000259" key="16">
    <source>
        <dbReference type="PROSITE" id="PS50885"/>
    </source>
</evidence>
<evidence type="ECO:0000256" key="13">
    <source>
        <dbReference type="ARBA" id="ARBA00023136"/>
    </source>
</evidence>
<dbReference type="InterPro" id="IPR036097">
    <property type="entry name" value="HisK_dim/P_sf"/>
</dbReference>
<evidence type="ECO:0000313" key="17">
    <source>
        <dbReference type="EMBL" id="CUO39248.1"/>
    </source>
</evidence>
<evidence type="ECO:0000256" key="7">
    <source>
        <dbReference type="ARBA" id="ARBA00022692"/>
    </source>
</evidence>
<dbReference type="CDD" id="cd06225">
    <property type="entry name" value="HAMP"/>
    <property type="match status" value="1"/>
</dbReference>
<evidence type="ECO:0000256" key="14">
    <source>
        <dbReference type="SAM" id="Phobius"/>
    </source>
</evidence>
<dbReference type="InterPro" id="IPR003660">
    <property type="entry name" value="HAMP_dom"/>
</dbReference>
<keyword evidence="13 14" id="KW-0472">Membrane</keyword>
<evidence type="ECO:0000256" key="10">
    <source>
        <dbReference type="ARBA" id="ARBA00022840"/>
    </source>
</evidence>